<evidence type="ECO:0000313" key="3">
    <source>
        <dbReference type="EMBL" id="GHC72843.1"/>
    </source>
</evidence>
<evidence type="ECO:0000259" key="2">
    <source>
        <dbReference type="Pfam" id="PF20432"/>
    </source>
</evidence>
<dbReference type="InterPro" id="IPR024467">
    <property type="entry name" value="Xre/MbcA/ParS-like_toxin-bd"/>
</dbReference>
<protein>
    <recommendedName>
        <fullName evidence="5">DUF2384 domain-containing protein</fullName>
    </recommendedName>
</protein>
<feature type="domain" description="Antitoxin Xre/MbcA/ParS-like toxin-binding" evidence="1">
    <location>
        <begin position="74"/>
        <end position="122"/>
    </location>
</feature>
<dbReference type="GO" id="GO:0003677">
    <property type="term" value="F:DNA binding"/>
    <property type="evidence" value="ECO:0007669"/>
    <property type="project" value="InterPro"/>
</dbReference>
<dbReference type="AlphaFoldDB" id="A0A8J3DQ41"/>
<name>A0A8J3DQ41_9HYPH</name>
<dbReference type="RefSeq" id="WP_189489942.1">
    <property type="nucleotide sequence ID" value="NZ_BMZO01000006.1"/>
</dbReference>
<dbReference type="Pfam" id="PF20432">
    <property type="entry name" value="Xre-like-HTH"/>
    <property type="match status" value="1"/>
</dbReference>
<accession>A0A8J3DQ41</accession>
<organism evidence="3 4">
    <name type="scientific">Limoniibacter endophyticus</name>
    <dbReference type="NCBI Taxonomy" id="1565040"/>
    <lineage>
        <taxon>Bacteria</taxon>
        <taxon>Pseudomonadati</taxon>
        <taxon>Pseudomonadota</taxon>
        <taxon>Alphaproteobacteria</taxon>
        <taxon>Hyphomicrobiales</taxon>
        <taxon>Bartonellaceae</taxon>
        <taxon>Limoniibacter</taxon>
    </lineage>
</organism>
<proteinExistence type="predicted"/>
<dbReference type="EMBL" id="BMZO01000006">
    <property type="protein sequence ID" value="GHC72843.1"/>
    <property type="molecule type" value="Genomic_DNA"/>
</dbReference>
<dbReference type="Pfam" id="PF09722">
    <property type="entry name" value="Xre_MbcA_ParS_C"/>
    <property type="match status" value="1"/>
</dbReference>
<dbReference type="InterPro" id="IPR046847">
    <property type="entry name" value="Xre-like_HTH"/>
</dbReference>
<feature type="domain" description="Antitoxin Xre-like helix-turn-helix" evidence="2">
    <location>
        <begin position="12"/>
        <end position="70"/>
    </location>
</feature>
<sequence>MSTLALERPATEDLVLSKAAIRTAERLGLTSQDFAAVLGLSEASISRLRNEKLFLHRGQKAFELALLLVRLFRSLDAITGGDEMVSRRWMKAHNSALGGLPVEKIKSIAGLMDVIAYLDTRRAIL</sequence>
<evidence type="ECO:0008006" key="5">
    <source>
        <dbReference type="Google" id="ProtNLM"/>
    </source>
</evidence>
<keyword evidence="4" id="KW-1185">Reference proteome</keyword>
<reference evidence="3" key="2">
    <citation type="submission" date="2020-09" db="EMBL/GenBank/DDBJ databases">
        <authorList>
            <person name="Sun Q."/>
            <person name="Kim S."/>
        </authorList>
    </citation>
    <scope>NUCLEOTIDE SEQUENCE</scope>
    <source>
        <strain evidence="3">KCTC 42097</strain>
    </source>
</reference>
<evidence type="ECO:0000313" key="4">
    <source>
        <dbReference type="Proteomes" id="UP000641137"/>
    </source>
</evidence>
<dbReference type="Proteomes" id="UP000641137">
    <property type="component" value="Unassembled WGS sequence"/>
</dbReference>
<gene>
    <name evidence="3" type="ORF">GCM10010136_20840</name>
</gene>
<reference evidence="3" key="1">
    <citation type="journal article" date="2014" name="Int. J. Syst. Evol. Microbiol.">
        <title>Complete genome sequence of Corynebacterium casei LMG S-19264T (=DSM 44701T), isolated from a smear-ripened cheese.</title>
        <authorList>
            <consortium name="US DOE Joint Genome Institute (JGI-PGF)"/>
            <person name="Walter F."/>
            <person name="Albersmeier A."/>
            <person name="Kalinowski J."/>
            <person name="Ruckert C."/>
        </authorList>
    </citation>
    <scope>NUCLEOTIDE SEQUENCE</scope>
    <source>
        <strain evidence="3">KCTC 42097</strain>
    </source>
</reference>
<comment type="caution">
    <text evidence="3">The sequence shown here is derived from an EMBL/GenBank/DDBJ whole genome shotgun (WGS) entry which is preliminary data.</text>
</comment>
<evidence type="ECO:0000259" key="1">
    <source>
        <dbReference type="Pfam" id="PF09722"/>
    </source>
</evidence>